<name>A0A1A8Z3Q6_9ACTN</name>
<protein>
    <submittedName>
        <fullName evidence="3">Outer membrane protein assembly factor BamB, contains PQQ-like beta-propeller repeat</fullName>
    </submittedName>
</protein>
<feature type="region of interest" description="Disordered" evidence="1">
    <location>
        <begin position="1"/>
        <end position="25"/>
    </location>
</feature>
<evidence type="ECO:0000313" key="3">
    <source>
        <dbReference type="EMBL" id="SBT38464.1"/>
    </source>
</evidence>
<organism evidence="3 4">
    <name type="scientific">Micromonospora narathiwatensis</name>
    <dbReference type="NCBI Taxonomy" id="299146"/>
    <lineage>
        <taxon>Bacteria</taxon>
        <taxon>Bacillati</taxon>
        <taxon>Actinomycetota</taxon>
        <taxon>Actinomycetes</taxon>
        <taxon>Micromonosporales</taxon>
        <taxon>Micromonosporaceae</taxon>
        <taxon>Micromonospora</taxon>
    </lineage>
</organism>
<dbReference type="InterPro" id="IPR011047">
    <property type="entry name" value="Quinoprotein_ADH-like_sf"/>
</dbReference>
<sequence length="424" mass="44774">MIELGELRHGDEPEPPPQPRRPPTASARLAALCCAVLLTLAGAAPVPDQPSGVSVPAPRNANFLVLADRLVTAGGPGTADPGDRLVSGYRLPDGAPVWRFSLPVGDELFGLWTVADLVLVASNPAGFPGDVRTVALDPRTGATRWRQPGHPTPTQAGGVIFDSPGTDGTGVLRAVDPATGKLRWSLPLAGKGPMYGYGSRGVTALVLVGGDGLVEVYDVDSGALRRAGRLPPAVDRAYRLTHVLGDLLLVGDASGTAAAYGLDRLDRRWTLPWQPAGDTWFTDCAEVVCLSGRSAGLRAYDAATGRPRWHADRWRDAIPVDGRLLVAPDDWRAEDLAVLDAGTGRTLARLGRWRLADFVPNRSRPLGSRPVSGGRTLVAELDVPAGQVRMLAVLPGFWSECATAAAVLVCKQPAGGLVIWPLER</sequence>
<evidence type="ECO:0000256" key="1">
    <source>
        <dbReference type="SAM" id="MobiDB-lite"/>
    </source>
</evidence>
<accession>A0A1A8Z3Q6</accession>
<dbReference type="Proteomes" id="UP000198765">
    <property type="component" value="Chromosome I"/>
</dbReference>
<dbReference type="Pfam" id="PF13360">
    <property type="entry name" value="PQQ_2"/>
    <property type="match status" value="1"/>
</dbReference>
<dbReference type="InterPro" id="IPR002372">
    <property type="entry name" value="PQQ_rpt_dom"/>
</dbReference>
<dbReference type="PATRIC" id="fig|299146.4.peg.403"/>
<gene>
    <name evidence="3" type="ORF">GA0070621_0401</name>
</gene>
<evidence type="ECO:0000313" key="4">
    <source>
        <dbReference type="Proteomes" id="UP000198765"/>
    </source>
</evidence>
<dbReference type="EMBL" id="LT594324">
    <property type="protein sequence ID" value="SBT38464.1"/>
    <property type="molecule type" value="Genomic_DNA"/>
</dbReference>
<proteinExistence type="predicted"/>
<dbReference type="SUPFAM" id="SSF50998">
    <property type="entry name" value="Quinoprotein alcohol dehydrogenase-like"/>
    <property type="match status" value="1"/>
</dbReference>
<dbReference type="Gene3D" id="2.130.10.10">
    <property type="entry name" value="YVTN repeat-like/Quinoprotein amine dehydrogenase"/>
    <property type="match status" value="1"/>
</dbReference>
<feature type="compositionally biased region" description="Basic and acidic residues" evidence="1">
    <location>
        <begin position="1"/>
        <end position="12"/>
    </location>
</feature>
<feature type="domain" description="Pyrrolo-quinoline quinone repeat" evidence="2">
    <location>
        <begin position="85"/>
        <end position="309"/>
    </location>
</feature>
<evidence type="ECO:0000259" key="2">
    <source>
        <dbReference type="Pfam" id="PF13360"/>
    </source>
</evidence>
<dbReference type="InterPro" id="IPR015943">
    <property type="entry name" value="WD40/YVTN_repeat-like_dom_sf"/>
</dbReference>
<keyword evidence="4" id="KW-1185">Reference proteome</keyword>
<dbReference type="RefSeq" id="WP_167666507.1">
    <property type="nucleotide sequence ID" value="NZ_LT594324.1"/>
</dbReference>
<dbReference type="AlphaFoldDB" id="A0A1A8Z3Q6"/>
<reference evidence="3 4" key="1">
    <citation type="submission" date="2016-06" db="EMBL/GenBank/DDBJ databases">
        <authorList>
            <person name="Kjaerup R.B."/>
            <person name="Dalgaard T.S."/>
            <person name="Juul-Madsen H.R."/>
        </authorList>
    </citation>
    <scope>NUCLEOTIDE SEQUENCE [LARGE SCALE GENOMIC DNA]</scope>
    <source>
        <strain evidence="3 4">DSM 45248</strain>
    </source>
</reference>